<evidence type="ECO:0000259" key="10">
    <source>
        <dbReference type="Pfam" id="PF07715"/>
    </source>
</evidence>
<keyword evidence="4" id="KW-0812">Transmembrane</keyword>
<evidence type="ECO:0000256" key="7">
    <source>
        <dbReference type="ARBA" id="ARBA00023136"/>
    </source>
</evidence>
<feature type="signal peptide" evidence="9">
    <location>
        <begin position="1"/>
        <end position="33"/>
    </location>
</feature>
<keyword evidence="6" id="KW-0798">TonB box</keyword>
<dbReference type="EMBL" id="JZRB01000005">
    <property type="protein sequence ID" value="KJV36677.1"/>
    <property type="molecule type" value="Genomic_DNA"/>
</dbReference>
<comment type="subcellular location">
    <subcellularLocation>
        <location evidence="1">Cell outer membrane</location>
        <topology evidence="1">Multi-pass membrane protein</topology>
    </subcellularLocation>
</comment>
<feature type="chain" id="PRO_5002463439" evidence="9">
    <location>
        <begin position="34"/>
        <end position="1010"/>
    </location>
</feature>
<dbReference type="InterPro" id="IPR036942">
    <property type="entry name" value="Beta-barrel_TonB_sf"/>
</dbReference>
<protein>
    <submittedName>
        <fullName evidence="12">Oar protein</fullName>
    </submittedName>
</protein>
<sequence length="1010" mass="109362">MSSRRTRQASVLRHSALALALAIGMGGTGAVLAQATTGSIFGQATPGATIQVAGSNGVSREVPVGQDGRYRIGNLPLGSYTVNIVQNGSVVDTRKNVSLTVGQGSEVSFGGVATATNAQALDQVTVTANSLPPIDVSSADSRTVVTSEQLARLPLGRNAEAIALLAPGAVTGNGAFGRTVSFGGAGVTENAYYINGFNTSDPLRNLGGVSLPYGAIDQQEVFTGGYSAMYGRSDGGVISQVGKRGTNEWHFGAQMLWEPKFARASRGNQYFPSGDLPAGYSYSNTDLPGTLYRSREGDTQWTRTVSGYAGGPLIKDKLYMFVAAETEKSEGTSTNTVTTVPATNHYEYNLPKYYAKLDWNINDSNILELTGIRSVDEESGKLYDYDYDTRTHGGFNGSFADTTKIASKYAIAKYTSYITDDLTFSATYGRSRTDDILRNPGNGGDAYISGRTNQDPLIVGDDFRAGNTVTTQQNAPDANSKTHGLRADLEWQVGDHRLTGGMDNMKFSGHNEGAATTGPGYLWIYSHATGDAITTPISTNLGVGAPGGRGYYVQKYIFQTTTSMSVDQKAYFIEDKWQVNDKLFISLGVRNDRFKNFNNAGSSYVNSGNQWAPRLNTAWDVFGDSSFKVFGSLGRYYLALPNSVAIRGASSSTFTREYFTYTGITENGTPTGLAALGPGPVSSNGEYGQINDAKSVTARDLDSQYQDEAILGFDKTLGSDWVTGAKFTVRRLQAAIDDVCDPGKVGDKLASQGIDPDSVDVPGCVIFNPGKSNTFSFANVDGNGRTEVKMSREDWGFSQGAKRKYYAMDLYLEHPFDGKWFAHVDYTFSKSYGNTEGQVKSDIGQNDVSKTQDWDAAELMVHSNGLLANDRKHQFKAYGYYQLTPEWMFSGSIRLTSGAPKSCLGYFGPGEDDPIDYGSSYHSCAGSLYAPGDQRQPWVKQLDLAVEYRPAFADHKLAFGVQVFNVTNEQKPLSTDATYEDDRFTVSNTYNAGIYFQTPRYARLTATYDF</sequence>
<dbReference type="GO" id="GO:0015344">
    <property type="term" value="F:siderophore uptake transmembrane transporter activity"/>
    <property type="evidence" value="ECO:0007669"/>
    <property type="project" value="TreeGrafter"/>
</dbReference>
<evidence type="ECO:0000259" key="11">
    <source>
        <dbReference type="Pfam" id="PF25183"/>
    </source>
</evidence>
<dbReference type="InterPro" id="IPR057601">
    <property type="entry name" value="Oar-like_b-barrel"/>
</dbReference>
<comment type="caution">
    <text evidence="12">The sequence shown here is derived from an EMBL/GenBank/DDBJ whole genome shotgun (WGS) entry which is preliminary data.</text>
</comment>
<dbReference type="GO" id="GO:0044718">
    <property type="term" value="P:siderophore transmembrane transport"/>
    <property type="evidence" value="ECO:0007669"/>
    <property type="project" value="TreeGrafter"/>
</dbReference>
<dbReference type="Proteomes" id="UP000033651">
    <property type="component" value="Unassembled WGS sequence"/>
</dbReference>
<evidence type="ECO:0000256" key="8">
    <source>
        <dbReference type="ARBA" id="ARBA00023237"/>
    </source>
</evidence>
<keyword evidence="7" id="KW-0472">Membrane</keyword>
<dbReference type="RefSeq" id="WP_045828170.1">
    <property type="nucleotide sequence ID" value="NZ_JZRB01000005.1"/>
</dbReference>
<feature type="domain" description="TonB-dependent transporter Oar-like beta-barrel" evidence="11">
    <location>
        <begin position="603"/>
        <end position="883"/>
    </location>
</feature>
<accession>A0A0F3L0F8</accession>
<keyword evidence="3" id="KW-1134">Transmembrane beta strand</keyword>
<feature type="domain" description="TonB-dependent transporter Oar-like beta-barrel" evidence="11">
    <location>
        <begin position="349"/>
        <end position="601"/>
    </location>
</feature>
<evidence type="ECO:0000256" key="4">
    <source>
        <dbReference type="ARBA" id="ARBA00022692"/>
    </source>
</evidence>
<dbReference type="Gene3D" id="2.170.130.10">
    <property type="entry name" value="TonB-dependent receptor, plug domain"/>
    <property type="match status" value="1"/>
</dbReference>
<dbReference type="Pfam" id="PF13620">
    <property type="entry name" value="CarboxypepD_reg"/>
    <property type="match status" value="1"/>
</dbReference>
<evidence type="ECO:0000313" key="13">
    <source>
        <dbReference type="Proteomes" id="UP000033651"/>
    </source>
</evidence>
<dbReference type="SUPFAM" id="SSF56935">
    <property type="entry name" value="Porins"/>
    <property type="match status" value="1"/>
</dbReference>
<evidence type="ECO:0000256" key="1">
    <source>
        <dbReference type="ARBA" id="ARBA00004571"/>
    </source>
</evidence>
<keyword evidence="2" id="KW-0813">Transport</keyword>
<keyword evidence="8" id="KW-0998">Cell outer membrane</keyword>
<dbReference type="InterPro" id="IPR012910">
    <property type="entry name" value="Plug_dom"/>
</dbReference>
<dbReference type="OrthoDB" id="9768147at2"/>
<evidence type="ECO:0000256" key="2">
    <source>
        <dbReference type="ARBA" id="ARBA00022448"/>
    </source>
</evidence>
<keyword evidence="5 9" id="KW-0732">Signal</keyword>
<dbReference type="GO" id="GO:0009279">
    <property type="term" value="C:cell outer membrane"/>
    <property type="evidence" value="ECO:0007669"/>
    <property type="project" value="UniProtKB-SubCell"/>
</dbReference>
<dbReference type="InterPro" id="IPR037066">
    <property type="entry name" value="Plug_dom_sf"/>
</dbReference>
<dbReference type="PATRIC" id="fig|345309.4.peg.3397"/>
<dbReference type="AlphaFoldDB" id="A0A0F3L0F8"/>
<gene>
    <name evidence="12" type="ORF">VI08_03540</name>
</gene>
<dbReference type="Gene3D" id="2.60.40.1120">
    <property type="entry name" value="Carboxypeptidase-like, regulatory domain"/>
    <property type="match status" value="1"/>
</dbReference>
<organism evidence="12 13">
    <name type="scientific">Luteibacter yeojuensis</name>
    <dbReference type="NCBI Taxonomy" id="345309"/>
    <lineage>
        <taxon>Bacteria</taxon>
        <taxon>Pseudomonadati</taxon>
        <taxon>Pseudomonadota</taxon>
        <taxon>Gammaproteobacteria</taxon>
        <taxon>Lysobacterales</taxon>
        <taxon>Rhodanobacteraceae</taxon>
        <taxon>Luteibacter</taxon>
    </lineage>
</organism>
<dbReference type="PANTHER" id="PTHR30069:SF46">
    <property type="entry name" value="OAR PROTEIN"/>
    <property type="match status" value="1"/>
</dbReference>
<dbReference type="InterPro" id="IPR010917">
    <property type="entry name" value="TonB_rcpt_CS"/>
</dbReference>
<evidence type="ECO:0000256" key="3">
    <source>
        <dbReference type="ARBA" id="ARBA00022452"/>
    </source>
</evidence>
<keyword evidence="13" id="KW-1185">Reference proteome</keyword>
<evidence type="ECO:0000256" key="9">
    <source>
        <dbReference type="SAM" id="SignalP"/>
    </source>
</evidence>
<dbReference type="PROSITE" id="PS01156">
    <property type="entry name" value="TONB_DEPENDENT_REC_2"/>
    <property type="match status" value="1"/>
</dbReference>
<dbReference type="Pfam" id="PF25183">
    <property type="entry name" value="OMP_b-brl_4"/>
    <property type="match status" value="2"/>
</dbReference>
<dbReference type="Pfam" id="PF07715">
    <property type="entry name" value="Plug"/>
    <property type="match status" value="1"/>
</dbReference>
<feature type="domain" description="TonB-dependent receptor plug" evidence="10">
    <location>
        <begin position="138"/>
        <end position="236"/>
    </location>
</feature>
<proteinExistence type="predicted"/>
<dbReference type="Gene3D" id="2.40.170.20">
    <property type="entry name" value="TonB-dependent receptor, beta-barrel domain"/>
    <property type="match status" value="1"/>
</dbReference>
<dbReference type="PANTHER" id="PTHR30069">
    <property type="entry name" value="TONB-DEPENDENT OUTER MEMBRANE RECEPTOR"/>
    <property type="match status" value="1"/>
</dbReference>
<dbReference type="InterPro" id="IPR039426">
    <property type="entry name" value="TonB-dep_rcpt-like"/>
</dbReference>
<evidence type="ECO:0000256" key="6">
    <source>
        <dbReference type="ARBA" id="ARBA00023077"/>
    </source>
</evidence>
<reference evidence="12 13" key="1">
    <citation type="submission" date="2015-03" db="EMBL/GenBank/DDBJ databases">
        <title>Draft genome sequence of Luteibacter yeojuensis strain SU11.</title>
        <authorList>
            <person name="Sulaiman J."/>
            <person name="Priya K."/>
            <person name="Chan K.-G."/>
        </authorList>
    </citation>
    <scope>NUCLEOTIDE SEQUENCE [LARGE SCALE GENOMIC DNA]</scope>
    <source>
        <strain evidence="12 13">SU11</strain>
    </source>
</reference>
<name>A0A0F3L0F8_9GAMM</name>
<evidence type="ECO:0000256" key="5">
    <source>
        <dbReference type="ARBA" id="ARBA00022729"/>
    </source>
</evidence>
<evidence type="ECO:0000313" key="12">
    <source>
        <dbReference type="EMBL" id="KJV36677.1"/>
    </source>
</evidence>
<dbReference type="SUPFAM" id="SSF49478">
    <property type="entry name" value="Cna protein B-type domain"/>
    <property type="match status" value="1"/>
</dbReference>